<comment type="similarity">
    <text evidence="2 8">Belongs to the major facilitator superfamily. Bcr/CmlA family.</text>
</comment>
<evidence type="ECO:0000256" key="5">
    <source>
        <dbReference type="ARBA" id="ARBA00022692"/>
    </source>
</evidence>
<feature type="transmembrane region" description="Helical" evidence="8">
    <location>
        <begin position="44"/>
        <end position="62"/>
    </location>
</feature>
<dbReference type="PANTHER" id="PTHR23502:SF132">
    <property type="entry name" value="POLYAMINE TRANSPORTER 2-RELATED"/>
    <property type="match status" value="1"/>
</dbReference>
<dbReference type="NCBIfam" id="TIGR00710">
    <property type="entry name" value="efflux_Bcr_CflA"/>
    <property type="match status" value="1"/>
</dbReference>
<feature type="transmembrane region" description="Helical" evidence="8">
    <location>
        <begin position="74"/>
        <end position="92"/>
    </location>
</feature>
<dbReference type="AlphaFoldDB" id="A0A506UJZ7"/>
<feature type="transmembrane region" description="Helical" evidence="8">
    <location>
        <begin position="333"/>
        <end position="358"/>
    </location>
</feature>
<feature type="transmembrane region" description="Helical" evidence="8">
    <location>
        <begin position="159"/>
        <end position="179"/>
    </location>
</feature>
<dbReference type="CDD" id="cd17320">
    <property type="entry name" value="MFS_MdfA_MDR_like"/>
    <property type="match status" value="1"/>
</dbReference>
<dbReference type="OrthoDB" id="9800416at2"/>
<dbReference type="PANTHER" id="PTHR23502">
    <property type="entry name" value="MAJOR FACILITATOR SUPERFAMILY"/>
    <property type="match status" value="1"/>
</dbReference>
<evidence type="ECO:0000256" key="2">
    <source>
        <dbReference type="ARBA" id="ARBA00006236"/>
    </source>
</evidence>
<dbReference type="Gene3D" id="1.20.1720.10">
    <property type="entry name" value="Multidrug resistance protein D"/>
    <property type="match status" value="1"/>
</dbReference>
<evidence type="ECO:0000259" key="9">
    <source>
        <dbReference type="PROSITE" id="PS50850"/>
    </source>
</evidence>
<feature type="transmembrane region" description="Helical" evidence="8">
    <location>
        <begin position="370"/>
        <end position="388"/>
    </location>
</feature>
<proteinExistence type="inferred from homology"/>
<evidence type="ECO:0000313" key="11">
    <source>
        <dbReference type="Proteomes" id="UP000318801"/>
    </source>
</evidence>
<comment type="subcellular location">
    <subcellularLocation>
        <location evidence="8">Cell inner membrane</location>
        <topology evidence="8">Multi-pass membrane protein</topology>
    </subcellularLocation>
    <subcellularLocation>
        <location evidence="1">Cell membrane</location>
        <topology evidence="1">Multi-pass membrane protein</topology>
    </subcellularLocation>
</comment>
<keyword evidence="5 8" id="KW-0812">Transmembrane</keyword>
<gene>
    <name evidence="10" type="ORF">FJU08_03025</name>
</gene>
<evidence type="ECO:0000256" key="3">
    <source>
        <dbReference type="ARBA" id="ARBA00022448"/>
    </source>
</evidence>
<comment type="caution">
    <text evidence="10">The sequence shown here is derived from an EMBL/GenBank/DDBJ whole genome shotgun (WGS) entry which is preliminary data.</text>
</comment>
<comment type="caution">
    <text evidence="8">Lacks conserved residue(s) required for the propagation of feature annotation.</text>
</comment>
<dbReference type="InterPro" id="IPR020846">
    <property type="entry name" value="MFS_dom"/>
</dbReference>
<dbReference type="GO" id="GO:0042910">
    <property type="term" value="F:xenobiotic transmembrane transporter activity"/>
    <property type="evidence" value="ECO:0007669"/>
    <property type="project" value="InterPro"/>
</dbReference>
<dbReference type="GO" id="GO:1990961">
    <property type="term" value="P:xenobiotic detoxification by transmembrane export across the plasma membrane"/>
    <property type="evidence" value="ECO:0007669"/>
    <property type="project" value="InterPro"/>
</dbReference>
<feature type="transmembrane region" description="Helical" evidence="8">
    <location>
        <begin position="98"/>
        <end position="119"/>
    </location>
</feature>
<keyword evidence="6 8" id="KW-1133">Transmembrane helix</keyword>
<evidence type="ECO:0000256" key="6">
    <source>
        <dbReference type="ARBA" id="ARBA00022989"/>
    </source>
</evidence>
<keyword evidence="11" id="KW-1185">Reference proteome</keyword>
<dbReference type="SUPFAM" id="SSF103473">
    <property type="entry name" value="MFS general substrate transporter"/>
    <property type="match status" value="1"/>
</dbReference>
<feature type="transmembrane region" description="Helical" evidence="8">
    <location>
        <begin position="304"/>
        <end position="321"/>
    </location>
</feature>
<dbReference type="InterPro" id="IPR011701">
    <property type="entry name" value="MFS"/>
</dbReference>
<dbReference type="Pfam" id="PF07690">
    <property type="entry name" value="MFS_1"/>
    <property type="match status" value="1"/>
</dbReference>
<keyword evidence="8" id="KW-0997">Cell inner membrane</keyword>
<reference evidence="10 11" key="1">
    <citation type="submission" date="2019-06" db="EMBL/GenBank/DDBJ databases">
        <authorList>
            <person name="Li M."/>
        </authorList>
    </citation>
    <scope>NUCLEOTIDE SEQUENCE [LARGE SCALE GENOMIC DNA]</scope>
    <source>
        <strain evidence="10 11">BGMRC2036</strain>
    </source>
</reference>
<dbReference type="Proteomes" id="UP000318801">
    <property type="component" value="Unassembled WGS sequence"/>
</dbReference>
<feature type="transmembrane region" description="Helical" evidence="8">
    <location>
        <begin position="235"/>
        <end position="259"/>
    </location>
</feature>
<keyword evidence="4" id="KW-1003">Cell membrane</keyword>
<protein>
    <recommendedName>
        <fullName evidence="8">Bcr/CflA family efflux transporter</fullName>
    </recommendedName>
</protein>
<feature type="transmembrane region" description="Helical" evidence="8">
    <location>
        <begin position="211"/>
        <end position="229"/>
    </location>
</feature>
<keyword evidence="7 8" id="KW-0472">Membrane</keyword>
<evidence type="ECO:0000256" key="4">
    <source>
        <dbReference type="ARBA" id="ARBA00022475"/>
    </source>
</evidence>
<evidence type="ECO:0000256" key="8">
    <source>
        <dbReference type="RuleBase" id="RU365088"/>
    </source>
</evidence>
<sequence>MSKWEVVVMMAFLMALNALAIDIMLPGLQQIGASLGVEDENSRQFIVTAYVLGMGFAQLFFGPLSDRFGRKLPLLAGIIIYLAGSLTAAIVPSFTMMLVIRFIQGVGSASTRVISISIVRDLYGGRKMAEVMSLVMMVFMIIPILAPTIGQSILFVGEWHLIFLFLALFSAAMFLWVLIRLPETLNPRDVREFSVASVARGFIMVLSNRTAALYILAATLIQGCMFGYITSAQQIYIEVFGIGTLFPIAFAGIGVVMSASALANSRMVGKFGMRRLSQTALIGFVATMALWLVLDLAFDGHMPFVLFYALFAIGWFQYGWLGANINTMAMEPLGHIAGIGSSVLGFTGTAGSALLGSLVGLSFNGTTTPLITGFFCFGLATLVVVVIAERGKLFQPHNPAAE</sequence>
<feature type="transmembrane region" description="Helical" evidence="8">
    <location>
        <begin position="280"/>
        <end position="298"/>
    </location>
</feature>
<feature type="domain" description="Major facilitator superfamily (MFS) profile" evidence="9">
    <location>
        <begin position="6"/>
        <end position="391"/>
    </location>
</feature>
<dbReference type="EMBL" id="VHLG01000001">
    <property type="protein sequence ID" value="TPW33667.1"/>
    <property type="molecule type" value="Genomic_DNA"/>
</dbReference>
<evidence type="ECO:0000313" key="10">
    <source>
        <dbReference type="EMBL" id="TPW33667.1"/>
    </source>
</evidence>
<feature type="transmembrane region" description="Helical" evidence="8">
    <location>
        <begin position="131"/>
        <end position="153"/>
    </location>
</feature>
<keyword evidence="3 8" id="KW-0813">Transport</keyword>
<accession>A0A506UJZ7</accession>
<evidence type="ECO:0000256" key="7">
    <source>
        <dbReference type="ARBA" id="ARBA00023136"/>
    </source>
</evidence>
<dbReference type="InterPro" id="IPR036259">
    <property type="entry name" value="MFS_trans_sf"/>
</dbReference>
<dbReference type="InterPro" id="IPR004812">
    <property type="entry name" value="Efflux_drug-R_Bcr/CmlA"/>
</dbReference>
<dbReference type="GO" id="GO:0005886">
    <property type="term" value="C:plasma membrane"/>
    <property type="evidence" value="ECO:0007669"/>
    <property type="project" value="UniProtKB-SubCell"/>
</dbReference>
<name>A0A506UJZ7_9HYPH</name>
<dbReference type="PROSITE" id="PS50850">
    <property type="entry name" value="MFS"/>
    <property type="match status" value="1"/>
</dbReference>
<organism evidence="10 11">
    <name type="scientific">Martelella alba</name>
    <dbReference type="NCBI Taxonomy" id="2590451"/>
    <lineage>
        <taxon>Bacteria</taxon>
        <taxon>Pseudomonadati</taxon>
        <taxon>Pseudomonadota</taxon>
        <taxon>Alphaproteobacteria</taxon>
        <taxon>Hyphomicrobiales</taxon>
        <taxon>Aurantimonadaceae</taxon>
        <taxon>Martelella</taxon>
    </lineage>
</organism>
<evidence type="ECO:0000256" key="1">
    <source>
        <dbReference type="ARBA" id="ARBA00004651"/>
    </source>
</evidence>